<accession>A0A6S7HPI2</accession>
<dbReference type="PANTHER" id="PTHR16127:SF13">
    <property type="entry name" value="GH01188P"/>
    <property type="match status" value="1"/>
</dbReference>
<dbReference type="AlphaFoldDB" id="A0A6S7HPI2"/>
<feature type="region of interest" description="Disordered" evidence="3">
    <location>
        <begin position="1"/>
        <end position="47"/>
    </location>
</feature>
<evidence type="ECO:0000256" key="2">
    <source>
        <dbReference type="SAM" id="Coils"/>
    </source>
</evidence>
<dbReference type="EMBL" id="CACRXK020002946">
    <property type="protein sequence ID" value="CAB3996791.1"/>
    <property type="molecule type" value="Genomic_DNA"/>
</dbReference>
<dbReference type="InterPro" id="IPR026183">
    <property type="entry name" value="Taxilin_fam"/>
</dbReference>
<feature type="coiled-coil region" evidence="2">
    <location>
        <begin position="124"/>
        <end position="172"/>
    </location>
</feature>
<organism evidence="4 5">
    <name type="scientific">Paramuricea clavata</name>
    <name type="common">Red gorgonian</name>
    <name type="synonym">Violescent sea-whip</name>
    <dbReference type="NCBI Taxonomy" id="317549"/>
    <lineage>
        <taxon>Eukaryota</taxon>
        <taxon>Metazoa</taxon>
        <taxon>Cnidaria</taxon>
        <taxon>Anthozoa</taxon>
        <taxon>Octocorallia</taxon>
        <taxon>Malacalcyonacea</taxon>
        <taxon>Plexauridae</taxon>
        <taxon>Paramuricea</taxon>
    </lineage>
</organism>
<evidence type="ECO:0000256" key="1">
    <source>
        <dbReference type="ARBA" id="ARBA00009550"/>
    </source>
</evidence>
<feature type="compositionally biased region" description="Acidic residues" evidence="3">
    <location>
        <begin position="488"/>
        <end position="507"/>
    </location>
</feature>
<feature type="compositionally biased region" description="Basic and acidic residues" evidence="3">
    <location>
        <begin position="458"/>
        <end position="486"/>
    </location>
</feature>
<protein>
    <submittedName>
        <fullName evidence="4">Alpha-taxilin</fullName>
    </submittedName>
</protein>
<name>A0A6S7HPI2_PARCT</name>
<dbReference type="Pfam" id="PF09728">
    <property type="entry name" value="Taxilin"/>
    <property type="match status" value="1"/>
</dbReference>
<comment type="similarity">
    <text evidence="1">Belongs to the taxilin family.</text>
</comment>
<evidence type="ECO:0000313" key="5">
    <source>
        <dbReference type="Proteomes" id="UP001152795"/>
    </source>
</evidence>
<feature type="compositionally biased region" description="Basic and acidic residues" evidence="3">
    <location>
        <begin position="10"/>
        <end position="36"/>
    </location>
</feature>
<evidence type="ECO:0000256" key="3">
    <source>
        <dbReference type="SAM" id="MobiDB-lite"/>
    </source>
</evidence>
<dbReference type="OrthoDB" id="425555at2759"/>
<comment type="caution">
    <text evidence="4">The sequence shown here is derived from an EMBL/GenBank/DDBJ whole genome shotgun (WGS) entry which is preliminary data.</text>
</comment>
<dbReference type="GO" id="GO:0019905">
    <property type="term" value="F:syntaxin binding"/>
    <property type="evidence" value="ECO:0007669"/>
    <property type="project" value="InterPro"/>
</dbReference>
<gene>
    <name evidence="4" type="ORF">PACLA_8A047430</name>
</gene>
<proteinExistence type="inferred from homology"/>
<feature type="region of interest" description="Disordered" evidence="3">
    <location>
        <begin position="395"/>
        <end position="557"/>
    </location>
</feature>
<keyword evidence="5" id="KW-1185">Reference proteome</keyword>
<dbReference type="Proteomes" id="UP001152795">
    <property type="component" value="Unassembled WGS sequence"/>
</dbReference>
<sequence length="557" mass="63528">MADANSVSDTNKEETIPELVPEVKEIDVAENSEAKPDGATSTSSNLQEDFNAVLDDAISKLWDERLRNKSKGRRKRLSKDEEKTLIGQLIEALSGSENETESLQVMAKRLVQMVVEHKTGEYKIDELSKRCSLLMKDKEDLNGQYKKSKLALTKLESLCRELQKHNRLMKEECDHRTKVEETKRQELSTKFQSSIGEITNQMQDNHSKNQQLKTDNAELAAKLKGLVDQYEMREQYVDKVLKHKQIENQLLEAKLAQQTLILNEEREQALKEKQLLLQESLEYQKKCEQLVKDEAELKLQLSMYTEKFEEFQKTLTKSNEVFGTFKKEMDKMTKTIKKLEKETIMWKQKWEKSNQSLLELAGDNTRKSEQIQKITQKNLKLENLCRALQTERKELSQKLENSQPSRETSTTVEETSVSSPSPVENGHSSSDSNLKPEAEQTPSEPDSGENSTSNTSTESERHPQESSGDKEISCSDCLAEHSRQSAEEIGDEPTEATEDECPAESAEDGTNGKQETECCEDDQAEEDKQPEQNEQPCENNLEQANDISVNDTSEDTQ</sequence>
<reference evidence="4" key="1">
    <citation type="submission" date="2020-04" db="EMBL/GenBank/DDBJ databases">
        <authorList>
            <person name="Alioto T."/>
            <person name="Alioto T."/>
            <person name="Gomez Garrido J."/>
        </authorList>
    </citation>
    <scope>NUCLEOTIDE SEQUENCE</scope>
    <source>
        <strain evidence="4">A484AB</strain>
    </source>
</reference>
<feature type="compositionally biased region" description="Low complexity" evidence="3">
    <location>
        <begin position="404"/>
        <end position="424"/>
    </location>
</feature>
<evidence type="ECO:0000313" key="4">
    <source>
        <dbReference type="EMBL" id="CAB3996791.1"/>
    </source>
</evidence>
<feature type="compositionally biased region" description="Polar residues" evidence="3">
    <location>
        <begin position="532"/>
        <end position="551"/>
    </location>
</feature>
<dbReference type="PANTHER" id="PTHR16127">
    <property type="entry name" value="TAXILIN"/>
    <property type="match status" value="1"/>
</dbReference>
<feature type="coiled-coil region" evidence="2">
    <location>
        <begin position="209"/>
        <end position="286"/>
    </location>
</feature>
<keyword evidence="2" id="KW-0175">Coiled coil</keyword>